<name>A0A9X2WEN3_9GAMM</name>
<dbReference type="InterPro" id="IPR016380">
    <property type="entry name" value="Sig_transdc_His_kin_NarX/NarQ"/>
</dbReference>
<dbReference type="GO" id="GO:0000155">
    <property type="term" value="F:phosphorelay sensor kinase activity"/>
    <property type="evidence" value="ECO:0007669"/>
    <property type="project" value="UniProtKB-UniRule"/>
</dbReference>
<keyword evidence="7 15" id="KW-0812">Transmembrane</keyword>
<dbReference type="Gene3D" id="3.30.565.10">
    <property type="entry name" value="Histidine kinase-like ATPase, C-terminal domain"/>
    <property type="match status" value="1"/>
</dbReference>
<evidence type="ECO:0000256" key="3">
    <source>
        <dbReference type="ARBA" id="ARBA00022475"/>
    </source>
</evidence>
<keyword evidence="4 14" id="KW-0997">Cell inner membrane</keyword>
<dbReference type="EC" id="2.7.13.3" evidence="14"/>
<dbReference type="InterPro" id="IPR036890">
    <property type="entry name" value="HATPase_C_sf"/>
</dbReference>
<evidence type="ECO:0000256" key="14">
    <source>
        <dbReference type="PIRNR" id="PIRNR003167"/>
    </source>
</evidence>
<comment type="caution">
    <text evidence="18">The sequence shown here is derived from an EMBL/GenBank/DDBJ whole genome shotgun (WGS) entry which is preliminary data.</text>
</comment>
<evidence type="ECO:0000259" key="17">
    <source>
        <dbReference type="PROSITE" id="PS50885"/>
    </source>
</evidence>
<dbReference type="InterPro" id="IPR029095">
    <property type="entry name" value="NarX-like_N"/>
</dbReference>
<dbReference type="InterPro" id="IPR042295">
    <property type="entry name" value="NarX-like_N_sf"/>
</dbReference>
<evidence type="ECO:0000256" key="2">
    <source>
        <dbReference type="ARBA" id="ARBA00004429"/>
    </source>
</evidence>
<dbReference type="InterPro" id="IPR003660">
    <property type="entry name" value="HAMP_dom"/>
</dbReference>
<dbReference type="Pfam" id="PF13675">
    <property type="entry name" value="PilJ"/>
    <property type="match status" value="1"/>
</dbReference>
<keyword evidence="9 14" id="KW-0418">Kinase</keyword>
<dbReference type="CDD" id="cd16917">
    <property type="entry name" value="HATPase_UhpB-NarQ-NarX-like"/>
    <property type="match status" value="1"/>
</dbReference>
<dbReference type="Proteomes" id="UP001147830">
    <property type="component" value="Unassembled WGS sequence"/>
</dbReference>
<keyword evidence="13 14" id="KW-0472">Membrane</keyword>
<comment type="subcellular location">
    <subcellularLocation>
        <location evidence="2">Cell inner membrane</location>
        <topology evidence="2">Multi-pass membrane protein</topology>
    </subcellularLocation>
</comment>
<evidence type="ECO:0000313" key="19">
    <source>
        <dbReference type="Proteomes" id="UP001147830"/>
    </source>
</evidence>
<dbReference type="AlphaFoldDB" id="A0A9X2WEN3"/>
<dbReference type="SMART" id="SM00304">
    <property type="entry name" value="HAMP"/>
    <property type="match status" value="1"/>
</dbReference>
<dbReference type="EMBL" id="JAOANI010000015">
    <property type="protein sequence ID" value="MCT7358890.1"/>
    <property type="molecule type" value="Genomic_DNA"/>
</dbReference>
<evidence type="ECO:0000256" key="11">
    <source>
        <dbReference type="ARBA" id="ARBA00022989"/>
    </source>
</evidence>
<keyword evidence="8 14" id="KW-0547">Nucleotide-binding</keyword>
<feature type="domain" description="Histidine kinase" evidence="16">
    <location>
        <begin position="384"/>
        <end position="580"/>
    </location>
</feature>
<dbReference type="GO" id="GO:0005886">
    <property type="term" value="C:plasma membrane"/>
    <property type="evidence" value="ECO:0007669"/>
    <property type="project" value="UniProtKB-SubCell"/>
</dbReference>
<dbReference type="Gene3D" id="1.10.8.500">
    <property type="entry name" value="HAMP domain in histidine kinase"/>
    <property type="match status" value="1"/>
</dbReference>
<protein>
    <recommendedName>
        <fullName evidence="14">Sensor protein</fullName>
        <ecNumber evidence="14">2.7.13.3</ecNumber>
    </recommendedName>
</protein>
<dbReference type="PROSITE" id="PS50109">
    <property type="entry name" value="HIS_KIN"/>
    <property type="match status" value="1"/>
</dbReference>
<dbReference type="SMART" id="SM00387">
    <property type="entry name" value="HATPase_c"/>
    <property type="match status" value="1"/>
</dbReference>
<dbReference type="GO" id="GO:0046983">
    <property type="term" value="F:protein dimerization activity"/>
    <property type="evidence" value="ECO:0007669"/>
    <property type="project" value="UniProtKB-UniRule"/>
</dbReference>
<dbReference type="PANTHER" id="PTHR24421:SF10">
    <property type="entry name" value="NITRATE_NITRITE SENSOR PROTEIN NARQ"/>
    <property type="match status" value="1"/>
</dbReference>
<accession>A0A9X2WEN3</accession>
<keyword evidence="12 14" id="KW-0902">Two-component regulatory system</keyword>
<dbReference type="SUPFAM" id="SSF55874">
    <property type="entry name" value="ATPase domain of HSP90 chaperone/DNA topoisomerase II/histidine kinase"/>
    <property type="match status" value="1"/>
</dbReference>
<proteinExistence type="predicted"/>
<dbReference type="PANTHER" id="PTHR24421">
    <property type="entry name" value="NITRATE/NITRITE SENSOR PROTEIN NARX-RELATED"/>
    <property type="match status" value="1"/>
</dbReference>
<dbReference type="InterPro" id="IPR005467">
    <property type="entry name" value="His_kinase_dom"/>
</dbReference>
<keyword evidence="11 15" id="KW-1133">Transmembrane helix</keyword>
<organism evidence="18 19">
    <name type="scientific">Thalassolituus pacificus</name>
    <dbReference type="NCBI Taxonomy" id="2975440"/>
    <lineage>
        <taxon>Bacteria</taxon>
        <taxon>Pseudomonadati</taxon>
        <taxon>Pseudomonadota</taxon>
        <taxon>Gammaproteobacteria</taxon>
        <taxon>Oceanospirillales</taxon>
        <taxon>Oceanospirillaceae</taxon>
        <taxon>Thalassolituus</taxon>
    </lineage>
</organism>
<feature type="domain" description="HAMP" evidence="17">
    <location>
        <begin position="168"/>
        <end position="221"/>
    </location>
</feature>
<dbReference type="CDD" id="cd06225">
    <property type="entry name" value="HAMP"/>
    <property type="match status" value="1"/>
</dbReference>
<reference evidence="18" key="2">
    <citation type="submission" date="2022-08" db="EMBL/GenBank/DDBJ databases">
        <authorList>
            <person name="Dong C."/>
        </authorList>
    </citation>
    <scope>NUCLEOTIDE SEQUENCE</scope>
    <source>
        <strain evidence="18">59MF3M-4</strain>
    </source>
</reference>
<evidence type="ECO:0000256" key="8">
    <source>
        <dbReference type="ARBA" id="ARBA00022741"/>
    </source>
</evidence>
<feature type="transmembrane region" description="Helical" evidence="15">
    <location>
        <begin position="149"/>
        <end position="167"/>
    </location>
</feature>
<evidence type="ECO:0000256" key="13">
    <source>
        <dbReference type="ARBA" id="ARBA00023136"/>
    </source>
</evidence>
<feature type="transmembrane region" description="Helical" evidence="15">
    <location>
        <begin position="12"/>
        <end position="31"/>
    </location>
</feature>
<evidence type="ECO:0000256" key="4">
    <source>
        <dbReference type="ARBA" id="ARBA00022519"/>
    </source>
</evidence>
<dbReference type="InterPro" id="IPR011712">
    <property type="entry name" value="Sig_transdc_His_kin_sub3_dim/P"/>
</dbReference>
<evidence type="ECO:0000256" key="9">
    <source>
        <dbReference type="ARBA" id="ARBA00022777"/>
    </source>
</evidence>
<dbReference type="Pfam" id="PF00672">
    <property type="entry name" value="HAMP"/>
    <property type="match status" value="1"/>
</dbReference>
<dbReference type="Pfam" id="PF07730">
    <property type="entry name" value="HisKA_3"/>
    <property type="match status" value="1"/>
</dbReference>
<dbReference type="GO" id="GO:0005524">
    <property type="term" value="F:ATP binding"/>
    <property type="evidence" value="ECO:0007669"/>
    <property type="project" value="UniProtKB-UniRule"/>
</dbReference>
<evidence type="ECO:0000256" key="7">
    <source>
        <dbReference type="ARBA" id="ARBA00022692"/>
    </source>
</evidence>
<evidence type="ECO:0000256" key="10">
    <source>
        <dbReference type="ARBA" id="ARBA00022840"/>
    </source>
</evidence>
<evidence type="ECO:0000256" key="5">
    <source>
        <dbReference type="ARBA" id="ARBA00022553"/>
    </source>
</evidence>
<keyword evidence="5" id="KW-0597">Phosphoprotein</keyword>
<dbReference type="PIRSF" id="PIRSF003167">
    <property type="entry name" value="STHK_NarX/NarQ"/>
    <property type="match status" value="1"/>
</dbReference>
<keyword evidence="10 14" id="KW-0067">ATP-binding</keyword>
<dbReference type="Gene3D" id="1.20.120.960">
    <property type="entry name" value="Histidine kinase NarX, sensor domain"/>
    <property type="match status" value="1"/>
</dbReference>
<evidence type="ECO:0000256" key="15">
    <source>
        <dbReference type="SAM" id="Phobius"/>
    </source>
</evidence>
<evidence type="ECO:0000256" key="1">
    <source>
        <dbReference type="ARBA" id="ARBA00000085"/>
    </source>
</evidence>
<keyword evidence="6 14" id="KW-0808">Transferase</keyword>
<sequence length="590" mass="67214">MKQTSVITRINLAMSAIILMAISTILVSYWLSDQTDNDAYAINSAGSLRMHSYRLLTDPEAASDNKEIIRSIFNNPIMKNVVRNAKSTEFFNELGERGILLADKVSDSETETEEKLNLVNAFVDDLNHLVLIIQHNAEGKIRTLRTFQIIAFFITVILSAIVIYWIHLRFTVPLSELTNTARQISRGDFSCNISPPEGTDELSVLSRSFEHMCKAISYMYESLEKQVEEKTAELQNSNKTLSFLYNLARRTSTHEIRKEDFNNILKELSVVTGIDNIELCLLTESGDIPYLQINGSKELDDDCRSRNCRDCLTQTTDNTSQINFPISRENRDYGVLTLNSHPESLLRWQRDLFTSVANLFAIAMSLQGEEENIRRITLMKERNVIARELHDSLAQALSYLKIQVTRLNRAIGNSDFEMMMDVSTELKQGLDSAYRQLRELLTTFRLKVDGKGLLDALQKTVDQFHEQSKMEISLNYDIFNIPLSPQEEIHLLQIIREASQNAIHHSHGKNIHISLCSNDQQEVTLEIEDDGIGINTDPEKRNHYGMAIIQERAYQLSGNAEIKRRNEGGTGVYFSFTPESVRKSVPESET</sequence>
<dbReference type="RefSeq" id="WP_260975786.1">
    <property type="nucleotide sequence ID" value="NZ_JAOANI010000015.1"/>
</dbReference>
<dbReference type="InterPro" id="IPR050482">
    <property type="entry name" value="Sensor_HK_TwoCompSys"/>
</dbReference>
<comment type="catalytic activity">
    <reaction evidence="1 14">
        <text>ATP + protein L-histidine = ADP + protein N-phospho-L-histidine.</text>
        <dbReference type="EC" id="2.7.13.3"/>
    </reaction>
</comment>
<evidence type="ECO:0000259" key="16">
    <source>
        <dbReference type="PROSITE" id="PS50109"/>
    </source>
</evidence>
<evidence type="ECO:0000256" key="6">
    <source>
        <dbReference type="ARBA" id="ARBA00022679"/>
    </source>
</evidence>
<dbReference type="Gene3D" id="1.20.5.1930">
    <property type="match status" value="1"/>
</dbReference>
<dbReference type="Pfam" id="PF02518">
    <property type="entry name" value="HATPase_c"/>
    <property type="match status" value="1"/>
</dbReference>
<reference evidence="18" key="1">
    <citation type="journal article" date="2022" name="Front. Microbiol.">
        <title>Genome-based taxonomic rearrangement of Oceanobacter-related bacteria including the description of Thalassolituus hydrocarbonoclasticus sp. nov. and Thalassolituus pacificus sp. nov. and emended description of the genus Thalassolituus.</title>
        <authorList>
            <person name="Dong C."/>
            <person name="Wei L."/>
            <person name="Wang J."/>
            <person name="Lai Q."/>
            <person name="Huang Z."/>
            <person name="Shao Z."/>
        </authorList>
    </citation>
    <scope>NUCLEOTIDE SEQUENCE</scope>
    <source>
        <strain evidence="18">59MF3M-4</strain>
    </source>
</reference>
<evidence type="ECO:0000313" key="18">
    <source>
        <dbReference type="EMBL" id="MCT7358890.1"/>
    </source>
</evidence>
<gene>
    <name evidence="18" type="ORF">NYR02_07660</name>
</gene>
<dbReference type="SUPFAM" id="SSF158472">
    <property type="entry name" value="HAMP domain-like"/>
    <property type="match status" value="1"/>
</dbReference>
<dbReference type="PROSITE" id="PS50885">
    <property type="entry name" value="HAMP"/>
    <property type="match status" value="1"/>
</dbReference>
<keyword evidence="3 14" id="KW-1003">Cell membrane</keyword>
<evidence type="ECO:0000256" key="12">
    <source>
        <dbReference type="ARBA" id="ARBA00023012"/>
    </source>
</evidence>
<keyword evidence="19" id="KW-1185">Reference proteome</keyword>
<dbReference type="InterPro" id="IPR003594">
    <property type="entry name" value="HATPase_dom"/>
</dbReference>